<accession>B7JWD6</accession>
<evidence type="ECO:0000313" key="2">
    <source>
        <dbReference type="EMBL" id="ACK66981.1"/>
    </source>
</evidence>
<name>B7JWD6_RIPO1</name>
<evidence type="ECO:0000313" key="3">
    <source>
        <dbReference type="Proteomes" id="UP000008204"/>
    </source>
</evidence>
<protein>
    <recommendedName>
        <fullName evidence="1">ORC1/DEAH AAA+ ATPase domain-containing protein</fullName>
    </recommendedName>
</protein>
<dbReference type="SUPFAM" id="SSF52540">
    <property type="entry name" value="P-loop containing nucleoside triphosphate hydrolases"/>
    <property type="match status" value="1"/>
</dbReference>
<organism evidence="2 3">
    <name type="scientific">Rippkaea orientalis (strain PCC 8801 / RF-1)</name>
    <name type="common">Cyanothece sp. (strain PCC 8801)</name>
    <dbReference type="NCBI Taxonomy" id="41431"/>
    <lineage>
        <taxon>Bacteria</taxon>
        <taxon>Bacillati</taxon>
        <taxon>Cyanobacteriota</taxon>
        <taxon>Cyanophyceae</taxon>
        <taxon>Oscillatoriophycideae</taxon>
        <taxon>Chroococcales</taxon>
        <taxon>Aphanothecaceae</taxon>
        <taxon>Rippkaea</taxon>
        <taxon>Rippkaea orientalis</taxon>
    </lineage>
</organism>
<dbReference type="eggNOG" id="COG2842">
    <property type="taxonomic scope" value="Bacteria"/>
</dbReference>
<dbReference type="AlphaFoldDB" id="B7JWD6"/>
<dbReference type="EMBL" id="CP001287">
    <property type="protein sequence ID" value="ACK66981.1"/>
    <property type="molecule type" value="Genomic_DNA"/>
</dbReference>
<dbReference type="Proteomes" id="UP000008204">
    <property type="component" value="Chromosome"/>
</dbReference>
<dbReference type="KEGG" id="cyp:PCC8801_2994"/>
<sequence length="296" mass="33916">MAKGNLEQLKVSAKTQSEEVNGRSAAQKAEIERIGQADTYCPLSRDEELFTWLNDQRDLRLCGYIMATRGSGLPKACEYYRMAHVKRRGSLFEMPATVFYVEMLQKGKATDLYRAILGEFGHPLSNLGTLRHLRSRTWDNLKRYGVKILIIGKADYLKLEAFNELIDLYDHSRISVILAGTHYLEDILGRNHPAYVNLCNSFLEWYEFPGLSSKDVGIVVEHWEKTFLSPKYRLNLTQYPEIVETLTEKSGGLIESLYDILRQIAMFKVDDPDFELTPSNVLAYLSHRKPPTLKLG</sequence>
<reference evidence="3" key="1">
    <citation type="journal article" date="2011" name="MBio">
        <title>Novel metabolic attributes of the genus Cyanothece, comprising a group of unicellular nitrogen-fixing Cyanobacteria.</title>
        <authorList>
            <person name="Bandyopadhyay A."/>
            <person name="Elvitigala T."/>
            <person name="Welsh E."/>
            <person name="Stockel J."/>
            <person name="Liberton M."/>
            <person name="Min H."/>
            <person name="Sherman L.A."/>
            <person name="Pakrasi H.B."/>
        </authorList>
    </citation>
    <scope>NUCLEOTIDE SEQUENCE [LARGE SCALE GENOMIC DNA]</scope>
    <source>
        <strain evidence="3">PCC 8801</strain>
    </source>
</reference>
<dbReference type="RefSeq" id="WP_012596243.1">
    <property type="nucleotide sequence ID" value="NC_011726.1"/>
</dbReference>
<keyword evidence="3" id="KW-1185">Reference proteome</keyword>
<feature type="domain" description="ORC1/DEAH AAA+ ATPase" evidence="1">
    <location>
        <begin position="59"/>
        <end position="188"/>
    </location>
</feature>
<evidence type="ECO:0000259" key="1">
    <source>
        <dbReference type="Pfam" id="PF13401"/>
    </source>
</evidence>
<gene>
    <name evidence="2" type="ordered locus">PCC8801_2994</name>
</gene>
<dbReference type="InterPro" id="IPR027417">
    <property type="entry name" value="P-loop_NTPase"/>
</dbReference>
<dbReference type="GO" id="GO:0016887">
    <property type="term" value="F:ATP hydrolysis activity"/>
    <property type="evidence" value="ECO:0007669"/>
    <property type="project" value="InterPro"/>
</dbReference>
<dbReference type="InterPro" id="IPR049945">
    <property type="entry name" value="AAA_22"/>
</dbReference>
<dbReference type="OrthoDB" id="505976at2"/>
<dbReference type="STRING" id="41431.PCC8801_2994"/>
<dbReference type="HOGENOM" id="CLU_080085_0_0_3"/>
<proteinExistence type="predicted"/>
<dbReference type="Pfam" id="PF13401">
    <property type="entry name" value="AAA_22"/>
    <property type="match status" value="1"/>
</dbReference>